<dbReference type="EMBL" id="HF935441">
    <property type="protein sequence ID" value="CCX30386.1"/>
    <property type="molecule type" value="Genomic_DNA"/>
</dbReference>
<accession>U4LSS8</accession>
<dbReference type="GO" id="GO:0010181">
    <property type="term" value="F:FMN binding"/>
    <property type="evidence" value="ECO:0007669"/>
    <property type="project" value="TreeGrafter"/>
</dbReference>
<dbReference type="OMA" id="KGLACGD"/>
<dbReference type="OrthoDB" id="1532798at2759"/>
<dbReference type="SUPFAM" id="SSF52507">
    <property type="entry name" value="Homo-oligomeric flavin-containing Cys decarboxylases, HFCD"/>
    <property type="match status" value="1"/>
</dbReference>
<evidence type="ECO:0000259" key="3">
    <source>
        <dbReference type="Pfam" id="PF02441"/>
    </source>
</evidence>
<evidence type="ECO:0000313" key="4">
    <source>
        <dbReference type="EMBL" id="CCX30386.1"/>
    </source>
</evidence>
<organism evidence="4 5">
    <name type="scientific">Pyronema omphalodes (strain CBS 100304)</name>
    <name type="common">Pyronema confluens</name>
    <dbReference type="NCBI Taxonomy" id="1076935"/>
    <lineage>
        <taxon>Eukaryota</taxon>
        <taxon>Fungi</taxon>
        <taxon>Dikarya</taxon>
        <taxon>Ascomycota</taxon>
        <taxon>Pezizomycotina</taxon>
        <taxon>Pezizomycetes</taxon>
        <taxon>Pezizales</taxon>
        <taxon>Pyronemataceae</taxon>
        <taxon>Pyronema</taxon>
    </lineage>
</organism>
<dbReference type="GO" id="GO:0015937">
    <property type="term" value="P:coenzyme A biosynthetic process"/>
    <property type="evidence" value="ECO:0007669"/>
    <property type="project" value="UniProtKB-KW"/>
</dbReference>
<dbReference type="Pfam" id="PF02441">
    <property type="entry name" value="Flavoprotein"/>
    <property type="match status" value="1"/>
</dbReference>
<evidence type="ECO:0000256" key="1">
    <source>
        <dbReference type="ARBA" id="ARBA00022993"/>
    </source>
</evidence>
<dbReference type="AlphaFoldDB" id="U4LSS8"/>
<dbReference type="eggNOG" id="KOG0672">
    <property type="taxonomic scope" value="Eukaryota"/>
</dbReference>
<name>U4LSS8_PYROM</name>
<dbReference type="InterPro" id="IPR036551">
    <property type="entry name" value="Flavin_trans-like"/>
</dbReference>
<proteinExistence type="inferred from homology"/>
<gene>
    <name evidence="4" type="ORF">PCON_08585</name>
</gene>
<dbReference type="STRING" id="1076935.U4LSS8"/>
<dbReference type="InterPro" id="IPR003382">
    <property type="entry name" value="Flavoprotein"/>
</dbReference>
<dbReference type="GO" id="GO:0071513">
    <property type="term" value="C:phosphopantothenoylcysteine decarboxylase complex"/>
    <property type="evidence" value="ECO:0007669"/>
    <property type="project" value="TreeGrafter"/>
</dbReference>
<dbReference type="Gene3D" id="3.40.50.1950">
    <property type="entry name" value="Flavin prenyltransferase-like"/>
    <property type="match status" value="1"/>
</dbReference>
<dbReference type="GO" id="GO:0004633">
    <property type="term" value="F:phosphopantothenoylcysteine decarboxylase activity"/>
    <property type="evidence" value="ECO:0007669"/>
    <property type="project" value="TreeGrafter"/>
</dbReference>
<sequence>MEEPRKPENPNFTNLLIFATGSVATIKLPLLVQSLSEFDVNIRVIVSPSATRFLFAEDIQSIEKIAPIYRNEDEWAQPWARGDTVLHIELRKWAEVMLIAPLSANSLAAMAAGMCPGLGLSVVRAWDTTMRKKILVAPAMNTQMWLHPLTAQQLDVLRSWGWVKILDPVAKLLACGDLGVGGMMEVTDIIAEVIKEVELVKMNDV</sequence>
<dbReference type="PANTHER" id="PTHR14359">
    <property type="entry name" value="HOMO-OLIGOMERIC FLAVIN CONTAINING CYS DECARBOXYLASE FAMILY"/>
    <property type="match status" value="1"/>
</dbReference>
<protein>
    <submittedName>
        <fullName evidence="4">Similar to Phosphopantothenoylcysteine decarboxylase acc. no. Q8BZB2</fullName>
    </submittedName>
</protein>
<dbReference type="PANTHER" id="PTHR14359:SF6">
    <property type="entry name" value="PHOSPHOPANTOTHENOYLCYSTEINE DECARBOXYLASE"/>
    <property type="match status" value="1"/>
</dbReference>
<evidence type="ECO:0000313" key="5">
    <source>
        <dbReference type="Proteomes" id="UP000018144"/>
    </source>
</evidence>
<feature type="domain" description="Flavoprotein" evidence="3">
    <location>
        <begin position="14"/>
        <end position="195"/>
    </location>
</feature>
<comment type="similarity">
    <text evidence="2">Belongs to the HFCD (homooligomeric flavin containing Cys decarboxylase) superfamily.</text>
</comment>
<dbReference type="Proteomes" id="UP000018144">
    <property type="component" value="Unassembled WGS sequence"/>
</dbReference>
<keyword evidence="5" id="KW-1185">Reference proteome</keyword>
<reference evidence="4 5" key="1">
    <citation type="journal article" date="2013" name="PLoS Genet.">
        <title>The genome and development-dependent transcriptomes of Pyronema confluens: a window into fungal evolution.</title>
        <authorList>
            <person name="Traeger S."/>
            <person name="Altegoer F."/>
            <person name="Freitag M."/>
            <person name="Gabaldon T."/>
            <person name="Kempken F."/>
            <person name="Kumar A."/>
            <person name="Marcet-Houben M."/>
            <person name="Poggeler S."/>
            <person name="Stajich J.E."/>
            <person name="Nowrousian M."/>
        </authorList>
    </citation>
    <scope>NUCLEOTIDE SEQUENCE [LARGE SCALE GENOMIC DNA]</scope>
    <source>
        <strain evidence="5">CBS 100304</strain>
        <tissue evidence="4">Vegetative mycelium</tissue>
    </source>
</reference>
<keyword evidence="1" id="KW-0173">Coenzyme A biosynthesis</keyword>
<evidence type="ECO:0000256" key="2">
    <source>
        <dbReference type="ARBA" id="ARBA00038350"/>
    </source>
</evidence>